<name>A0A8J5L7R1_ZINOF</name>
<keyword evidence="6" id="KW-0750">Starch biosynthesis</keyword>
<keyword evidence="12" id="KW-1185">Reference proteome</keyword>
<comment type="caution">
    <text evidence="11">The sequence shown here is derived from an EMBL/GenBank/DDBJ whole genome shotgun (WGS) entry which is preliminary data.</text>
</comment>
<feature type="coiled-coil region" evidence="7">
    <location>
        <begin position="370"/>
        <end position="411"/>
    </location>
</feature>
<dbReference type="Gene3D" id="3.40.50.2000">
    <property type="entry name" value="Glycogen Phosphorylase B"/>
    <property type="match status" value="1"/>
</dbReference>
<dbReference type="AlphaFoldDB" id="A0A8J5L7R1"/>
<keyword evidence="4" id="KW-0328">Glycosyltransferase</keyword>
<evidence type="ECO:0000259" key="10">
    <source>
        <dbReference type="Pfam" id="PF08323"/>
    </source>
</evidence>
<dbReference type="GO" id="GO:0019252">
    <property type="term" value="P:starch biosynthetic process"/>
    <property type="evidence" value="ECO:0007669"/>
    <property type="project" value="UniProtKB-UniPathway"/>
</dbReference>
<dbReference type="GO" id="GO:0006355">
    <property type="term" value="P:regulation of DNA-templated transcription"/>
    <property type="evidence" value="ECO:0007669"/>
    <property type="project" value="InterPro"/>
</dbReference>
<dbReference type="EMBL" id="JACMSC010000007">
    <property type="protein sequence ID" value="KAG6516660.1"/>
    <property type="molecule type" value="Genomic_DNA"/>
</dbReference>
<evidence type="ECO:0000313" key="11">
    <source>
        <dbReference type="EMBL" id="KAG6516660.1"/>
    </source>
</evidence>
<keyword evidence="7" id="KW-0175">Coiled coil</keyword>
<reference evidence="11 12" key="1">
    <citation type="submission" date="2020-08" db="EMBL/GenBank/DDBJ databases">
        <title>Plant Genome Project.</title>
        <authorList>
            <person name="Zhang R.-G."/>
        </authorList>
    </citation>
    <scope>NUCLEOTIDE SEQUENCE [LARGE SCALE GENOMIC DNA]</scope>
    <source>
        <tissue evidence="11">Rhizome</tissue>
    </source>
</reference>
<evidence type="ECO:0000256" key="8">
    <source>
        <dbReference type="SAM" id="MobiDB-lite"/>
    </source>
</evidence>
<evidence type="ECO:0000256" key="1">
    <source>
        <dbReference type="ARBA" id="ARBA00001478"/>
    </source>
</evidence>
<dbReference type="GO" id="GO:0043565">
    <property type="term" value="F:sequence-specific DNA binding"/>
    <property type="evidence" value="ECO:0007669"/>
    <property type="project" value="InterPro"/>
</dbReference>
<accession>A0A8J5L7R1</accession>
<dbReference type="InterPro" id="IPR013534">
    <property type="entry name" value="Starch_synth_cat_dom"/>
</dbReference>
<evidence type="ECO:0000256" key="4">
    <source>
        <dbReference type="ARBA" id="ARBA00022676"/>
    </source>
</evidence>
<organism evidence="11 12">
    <name type="scientific">Zingiber officinale</name>
    <name type="common">Ginger</name>
    <name type="synonym">Amomum zingiber</name>
    <dbReference type="NCBI Taxonomy" id="94328"/>
    <lineage>
        <taxon>Eukaryota</taxon>
        <taxon>Viridiplantae</taxon>
        <taxon>Streptophyta</taxon>
        <taxon>Embryophyta</taxon>
        <taxon>Tracheophyta</taxon>
        <taxon>Spermatophyta</taxon>
        <taxon>Magnoliopsida</taxon>
        <taxon>Liliopsida</taxon>
        <taxon>Zingiberales</taxon>
        <taxon>Zingiberaceae</taxon>
        <taxon>Zingiber</taxon>
    </lineage>
</organism>
<feature type="domain" description="Leucine zipper homeobox-associated" evidence="9">
    <location>
        <begin position="378"/>
        <end position="411"/>
    </location>
</feature>
<dbReference type="GO" id="GO:0009011">
    <property type="term" value="F:alpha-1,4-glucan glucosyltransferase (ADP-glucose donor) activity"/>
    <property type="evidence" value="ECO:0007669"/>
    <property type="project" value="UniProtKB-EC"/>
</dbReference>
<sequence length="485" mass="54903">MRVGSPVDDGRLARRRGSARQATRVGSPGDEGRLARRRGSGSRCHILTTRRRRWCQRKRSACLPLLAPSPHPRKISTNDAKSLRDMAWKKDSRIRDAYLACESKGEHERLTTFLKLTYTSTRTGLHIILIAAEMAHQLQRHVEVVGGLGDVITGLGKALQRKGHLVEIVLPKYDYIQYDLIADLKALDVVIESYFDGQLFRNKIWVGTIEGLPVYLIEPHHPAKFFWRGTYYGEHDDFKRFSFFSRAALELLYEAGKRPDIIHCHDWQTTFVAPLYWDIYAAKVNTCTHTVLYVISISVSPPRSRIQKQTINLEYLLSTAHWWEEEEEENKRYGVRPPLQRKMSSMPPMALSTLLNLKAKPEPSLVGLAMALAVALTKQLEKDYDELKRQLEAGKSQNEALQAHNDKLQTENSSEINLDMESASLQPHQVLPFLASIRPAEMEAQQLATCCAAWKTITLLPSGHGQTTTASIDHVSRISSLQCSA</sequence>
<dbReference type="Pfam" id="PF08323">
    <property type="entry name" value="Glyco_transf_5"/>
    <property type="match status" value="1"/>
</dbReference>
<dbReference type="Proteomes" id="UP000734854">
    <property type="component" value="Unassembled WGS sequence"/>
</dbReference>
<evidence type="ECO:0000256" key="6">
    <source>
        <dbReference type="ARBA" id="ARBA00022922"/>
    </source>
</evidence>
<keyword evidence="5" id="KW-0808">Transferase</keyword>
<evidence type="ECO:0000256" key="5">
    <source>
        <dbReference type="ARBA" id="ARBA00022679"/>
    </source>
</evidence>
<evidence type="ECO:0000256" key="7">
    <source>
        <dbReference type="SAM" id="Coils"/>
    </source>
</evidence>
<dbReference type="InterPro" id="IPR003106">
    <property type="entry name" value="Leu_zip_homeo"/>
</dbReference>
<evidence type="ECO:0000256" key="2">
    <source>
        <dbReference type="ARBA" id="ARBA00004727"/>
    </source>
</evidence>
<dbReference type="PANTHER" id="PTHR46083:SF2">
    <property type="entry name" value="STARCH SYNTHASE 4, CHLOROPLASTIC_AMYLOPLASTIC-RELATED"/>
    <property type="match status" value="1"/>
</dbReference>
<proteinExistence type="predicted"/>
<comment type="pathway">
    <text evidence="2">Glycan biosynthesis; starch biosynthesis.</text>
</comment>
<evidence type="ECO:0000256" key="3">
    <source>
        <dbReference type="ARBA" id="ARBA00012588"/>
    </source>
</evidence>
<dbReference type="PANTHER" id="PTHR46083">
    <property type="match status" value="1"/>
</dbReference>
<dbReference type="Pfam" id="PF02183">
    <property type="entry name" value="HALZ"/>
    <property type="match status" value="1"/>
</dbReference>
<dbReference type="UniPathway" id="UPA00152"/>
<comment type="catalytic activity">
    <reaction evidence="1">
        <text>[(1-&gt;4)-alpha-D-glucosyl](n) + ADP-alpha-D-glucose = [(1-&gt;4)-alpha-D-glucosyl](n+1) + ADP + H(+)</text>
        <dbReference type="Rhea" id="RHEA:18189"/>
        <dbReference type="Rhea" id="RHEA-COMP:9584"/>
        <dbReference type="Rhea" id="RHEA-COMP:9587"/>
        <dbReference type="ChEBI" id="CHEBI:15378"/>
        <dbReference type="ChEBI" id="CHEBI:15444"/>
        <dbReference type="ChEBI" id="CHEBI:57498"/>
        <dbReference type="ChEBI" id="CHEBI:456216"/>
        <dbReference type="EC" id="2.4.1.21"/>
    </reaction>
</comment>
<evidence type="ECO:0000313" key="12">
    <source>
        <dbReference type="Proteomes" id="UP000734854"/>
    </source>
</evidence>
<protein>
    <recommendedName>
        <fullName evidence="3">starch synthase</fullName>
        <ecNumber evidence="3">2.4.1.21</ecNumber>
    </recommendedName>
</protein>
<dbReference type="SUPFAM" id="SSF53756">
    <property type="entry name" value="UDP-Glycosyltransferase/glycogen phosphorylase"/>
    <property type="match status" value="1"/>
</dbReference>
<feature type="domain" description="Starch synthase catalytic" evidence="10">
    <location>
        <begin position="127"/>
        <end position="292"/>
    </location>
</feature>
<dbReference type="EC" id="2.4.1.21" evidence="3"/>
<evidence type="ECO:0000259" key="9">
    <source>
        <dbReference type="Pfam" id="PF02183"/>
    </source>
</evidence>
<feature type="region of interest" description="Disordered" evidence="8">
    <location>
        <begin position="1"/>
        <end position="42"/>
    </location>
</feature>
<gene>
    <name evidence="11" type="ORF">ZIOFF_027130</name>
</gene>